<proteinExistence type="predicted"/>
<accession>A0A645AN66</accession>
<reference evidence="1" key="1">
    <citation type="submission" date="2019-08" db="EMBL/GenBank/DDBJ databases">
        <authorList>
            <person name="Kucharzyk K."/>
            <person name="Murdoch R.W."/>
            <person name="Higgins S."/>
            <person name="Loffler F."/>
        </authorList>
    </citation>
    <scope>NUCLEOTIDE SEQUENCE</scope>
</reference>
<name>A0A645AN66_9ZZZZ</name>
<protein>
    <submittedName>
        <fullName evidence="1">Uncharacterized protein</fullName>
    </submittedName>
</protein>
<dbReference type="EMBL" id="VSSQ01014912">
    <property type="protein sequence ID" value="MPM54682.1"/>
    <property type="molecule type" value="Genomic_DNA"/>
</dbReference>
<evidence type="ECO:0000313" key="1">
    <source>
        <dbReference type="EMBL" id="MPM54682.1"/>
    </source>
</evidence>
<sequence>MKLGHGGHHGLGRANIPDAPACHGVALGHAAYHHGALIHVGQVGHGHMMLPVGQLAVDFIGDHHDIGAAQHLGNGLQVPPTHNAAGGVAGEGQQHGLGFGCDGSAQLLGGQPKFVLGLKLHIHRRASGHGDQRPVADKGGHRDNHLVPGIDEAAEGQVQRLAAAHGHENLAGKVII</sequence>
<comment type="caution">
    <text evidence="1">The sequence shown here is derived from an EMBL/GenBank/DDBJ whole genome shotgun (WGS) entry which is preliminary data.</text>
</comment>
<organism evidence="1">
    <name type="scientific">bioreactor metagenome</name>
    <dbReference type="NCBI Taxonomy" id="1076179"/>
    <lineage>
        <taxon>unclassified sequences</taxon>
        <taxon>metagenomes</taxon>
        <taxon>ecological metagenomes</taxon>
    </lineage>
</organism>
<gene>
    <name evidence="1" type="ORF">SDC9_101461</name>
</gene>
<dbReference type="AlphaFoldDB" id="A0A645AN66"/>